<proteinExistence type="predicted"/>
<dbReference type="PANTHER" id="PTHR38430">
    <property type="entry name" value="PROTEIN-ARGININE KINASE ACTIVATOR PROTEIN"/>
    <property type="match status" value="1"/>
</dbReference>
<dbReference type="GO" id="GO:1990170">
    <property type="term" value="P:stress response to cadmium ion"/>
    <property type="evidence" value="ECO:0007669"/>
    <property type="project" value="TreeGrafter"/>
</dbReference>
<dbReference type="Pfam" id="PF02151">
    <property type="entry name" value="UVR"/>
    <property type="match status" value="1"/>
</dbReference>
<protein>
    <recommendedName>
        <fullName evidence="2">UVR domain-containing protein</fullName>
    </recommendedName>
</protein>
<dbReference type="InterPro" id="IPR036876">
    <property type="entry name" value="UVR_dom_sf"/>
</dbReference>
<dbReference type="PANTHER" id="PTHR38430:SF1">
    <property type="entry name" value="PROTEIN-ARGININE KINASE ACTIVATOR PROTEIN"/>
    <property type="match status" value="1"/>
</dbReference>
<keyword evidence="4" id="KW-1185">Reference proteome</keyword>
<organism evidence="3 4">
    <name type="scientific">Gemmata obscuriglobus</name>
    <dbReference type="NCBI Taxonomy" id="114"/>
    <lineage>
        <taxon>Bacteria</taxon>
        <taxon>Pseudomonadati</taxon>
        <taxon>Planctomycetota</taxon>
        <taxon>Planctomycetia</taxon>
        <taxon>Gemmatales</taxon>
        <taxon>Gemmataceae</taxon>
        <taxon>Gemmata</taxon>
    </lineage>
</organism>
<evidence type="ECO:0000256" key="1">
    <source>
        <dbReference type="ARBA" id="ARBA00023236"/>
    </source>
</evidence>
<dbReference type="InterPro" id="IPR025542">
    <property type="entry name" value="YacH"/>
</dbReference>
<dbReference type="OrthoDB" id="9788704at2"/>
<dbReference type="GO" id="GO:0008270">
    <property type="term" value="F:zinc ion binding"/>
    <property type="evidence" value="ECO:0007669"/>
    <property type="project" value="TreeGrafter"/>
</dbReference>
<gene>
    <name evidence="3" type="ORF">C1280_35850</name>
</gene>
<dbReference type="GO" id="GO:0009432">
    <property type="term" value="P:SOS response"/>
    <property type="evidence" value="ECO:0007669"/>
    <property type="project" value="UniProtKB-KW"/>
</dbReference>
<dbReference type="Proteomes" id="UP000245802">
    <property type="component" value="Chromosome"/>
</dbReference>
<dbReference type="EMBL" id="CP025958">
    <property type="protein sequence ID" value="AWM41841.1"/>
    <property type="molecule type" value="Genomic_DNA"/>
</dbReference>
<feature type="domain" description="UVR" evidence="2">
    <location>
        <begin position="132"/>
        <end position="167"/>
    </location>
</feature>
<dbReference type="GO" id="GO:0046870">
    <property type="term" value="F:cadmium ion binding"/>
    <property type="evidence" value="ECO:0007669"/>
    <property type="project" value="TreeGrafter"/>
</dbReference>
<dbReference type="GO" id="GO:0005507">
    <property type="term" value="F:copper ion binding"/>
    <property type="evidence" value="ECO:0007669"/>
    <property type="project" value="TreeGrafter"/>
</dbReference>
<dbReference type="PROSITE" id="PS50151">
    <property type="entry name" value="UVR"/>
    <property type="match status" value="1"/>
</dbReference>
<evidence type="ECO:0000313" key="3">
    <source>
        <dbReference type="EMBL" id="AWM41841.1"/>
    </source>
</evidence>
<accession>A0A2Z3HAC1</accession>
<reference evidence="3 4" key="1">
    <citation type="submission" date="2018-01" db="EMBL/GenBank/DDBJ databases">
        <title>G. obscuriglobus.</title>
        <authorList>
            <person name="Franke J."/>
            <person name="Blomberg W."/>
            <person name="Selmecki A."/>
        </authorList>
    </citation>
    <scope>NUCLEOTIDE SEQUENCE [LARGE SCALE GENOMIC DNA]</scope>
    <source>
        <strain evidence="3 4">DSM 5831</strain>
    </source>
</reference>
<dbReference type="GO" id="GO:1990169">
    <property type="term" value="P:stress response to copper ion"/>
    <property type="evidence" value="ECO:0007669"/>
    <property type="project" value="TreeGrafter"/>
</dbReference>
<dbReference type="SUPFAM" id="SSF46600">
    <property type="entry name" value="C-terminal UvrC-binding domain of UvrB"/>
    <property type="match status" value="1"/>
</dbReference>
<dbReference type="GO" id="GO:0050897">
    <property type="term" value="F:cobalt ion binding"/>
    <property type="evidence" value="ECO:0007669"/>
    <property type="project" value="TreeGrafter"/>
</dbReference>
<dbReference type="AlphaFoldDB" id="A0A2Z3HAC1"/>
<sequence>MHCTRRGAGRMKCMRCAKQATYHITEVLPEERFEEVHLCEDCAKKYLSQPHKKPAPAKPVDVREPGEEVLAGPTCGKCGLSYLEFRNHGRFGCAHDYDAFKGELLPLLESIHGEVRHVGKTPRRLPRTQSDQVELTALRRRLQQLVTEENYEEAARVRDRIRELENG</sequence>
<evidence type="ECO:0000259" key="2">
    <source>
        <dbReference type="PROSITE" id="PS50151"/>
    </source>
</evidence>
<evidence type="ECO:0000313" key="4">
    <source>
        <dbReference type="Proteomes" id="UP000245802"/>
    </source>
</evidence>
<dbReference type="KEGG" id="gog:C1280_35850"/>
<keyword evidence="1" id="KW-0227">DNA damage</keyword>
<name>A0A2Z3HAC1_9BACT</name>
<dbReference type="PIRSF" id="PIRSF015034">
    <property type="entry name" value="YacH"/>
    <property type="match status" value="1"/>
</dbReference>
<dbReference type="InterPro" id="IPR001943">
    <property type="entry name" value="UVR_dom"/>
</dbReference>
<keyword evidence="1" id="KW-0742">SOS response</keyword>